<dbReference type="KEGG" id="plt:Plut_0878"/>
<dbReference type="Proteomes" id="UP000002709">
    <property type="component" value="Chromosome"/>
</dbReference>
<evidence type="ECO:0000259" key="1">
    <source>
        <dbReference type="Pfam" id="PF00881"/>
    </source>
</evidence>
<feature type="domain" description="Cyanobactin oxidase ThcOx second" evidence="3">
    <location>
        <begin position="123"/>
        <end position="232"/>
    </location>
</feature>
<feature type="domain" description="Nitroreductase" evidence="1">
    <location>
        <begin position="283"/>
        <end position="458"/>
    </location>
</feature>
<evidence type="ECO:0000313" key="5">
    <source>
        <dbReference type="Proteomes" id="UP000002709"/>
    </source>
</evidence>
<evidence type="ECO:0000259" key="3">
    <source>
        <dbReference type="Pfam" id="PF22767"/>
    </source>
</evidence>
<name>Q3B4I9_CHLL3</name>
<evidence type="ECO:0008006" key="6">
    <source>
        <dbReference type="Google" id="ProtNLM"/>
    </source>
</evidence>
<evidence type="ECO:0000259" key="2">
    <source>
        <dbReference type="Pfam" id="PF18679"/>
    </source>
</evidence>
<feature type="domain" description="ThcOx helix turn helix" evidence="2">
    <location>
        <begin position="31"/>
        <end position="111"/>
    </location>
</feature>
<reference evidence="5" key="1">
    <citation type="submission" date="2005-08" db="EMBL/GenBank/DDBJ databases">
        <title>Complete sequence of Pelodictyon luteolum DSM 273.</title>
        <authorList>
            <consortium name="US DOE Joint Genome Institute"/>
            <person name="Copeland A."/>
            <person name="Lucas S."/>
            <person name="Lapidus A."/>
            <person name="Barry K."/>
            <person name="Detter J.C."/>
            <person name="Glavina T."/>
            <person name="Hammon N."/>
            <person name="Israni S."/>
            <person name="Pitluck S."/>
            <person name="Bryant D."/>
            <person name="Schmutz J."/>
            <person name="Larimer F."/>
            <person name="Land M."/>
            <person name="Kyrpides N."/>
            <person name="Ivanova N."/>
            <person name="Richardson P."/>
        </authorList>
    </citation>
    <scope>NUCLEOTIDE SEQUENCE [LARGE SCALE GENOMIC DNA]</scope>
    <source>
        <strain evidence="5">DSM 273 / BCRC 81028 / 2530</strain>
    </source>
</reference>
<proteinExistence type="predicted"/>
<dbReference type="Pfam" id="PF22767">
    <property type="entry name" value="ThcOx"/>
    <property type="match status" value="1"/>
</dbReference>
<dbReference type="CDD" id="cd02142">
    <property type="entry name" value="McbC_SagB-like_oxidoreductase"/>
    <property type="match status" value="1"/>
</dbReference>
<dbReference type="Pfam" id="PF18679">
    <property type="entry name" value="HTH_57"/>
    <property type="match status" value="1"/>
</dbReference>
<keyword evidence="5" id="KW-1185">Reference proteome</keyword>
<dbReference type="InterPro" id="IPR052544">
    <property type="entry name" value="Bacteriocin_Proc_Enz"/>
</dbReference>
<gene>
    <name evidence="4" type="ordered locus">Plut_0878</name>
</gene>
<dbReference type="InterPro" id="IPR054488">
    <property type="entry name" value="ThcOx_dom2"/>
</dbReference>
<dbReference type="RefSeq" id="WP_011357616.1">
    <property type="nucleotide sequence ID" value="NC_007512.1"/>
</dbReference>
<dbReference type="OrthoDB" id="9801593at2"/>
<dbReference type="HOGENOM" id="CLU_044684_0_0_10"/>
<dbReference type="EMBL" id="CP000096">
    <property type="protein sequence ID" value="ABB23742.1"/>
    <property type="molecule type" value="Genomic_DNA"/>
</dbReference>
<dbReference type="STRING" id="319225.Plut_0878"/>
<dbReference type="eggNOG" id="COG0778">
    <property type="taxonomic scope" value="Bacteria"/>
</dbReference>
<dbReference type="InterPro" id="IPR020051">
    <property type="entry name" value="SagB-type_dehydrogenase"/>
</dbReference>
<dbReference type="Gene3D" id="3.40.109.10">
    <property type="entry name" value="NADH Oxidase"/>
    <property type="match status" value="1"/>
</dbReference>
<evidence type="ECO:0000313" key="4">
    <source>
        <dbReference type="EMBL" id="ABB23742.1"/>
    </source>
</evidence>
<dbReference type="GO" id="GO:0016491">
    <property type="term" value="F:oxidoreductase activity"/>
    <property type="evidence" value="ECO:0007669"/>
    <property type="project" value="InterPro"/>
</dbReference>
<organism evidence="4 5">
    <name type="scientific">Chlorobium luteolum (strain DSM 273 / BCRC 81028 / 2530)</name>
    <name type="common">Pelodictyon luteolum</name>
    <dbReference type="NCBI Taxonomy" id="319225"/>
    <lineage>
        <taxon>Bacteria</taxon>
        <taxon>Pseudomonadati</taxon>
        <taxon>Chlorobiota</taxon>
        <taxon>Chlorobiia</taxon>
        <taxon>Chlorobiales</taxon>
        <taxon>Chlorobiaceae</taxon>
        <taxon>Chlorobium/Pelodictyon group</taxon>
        <taxon>Pelodictyon</taxon>
    </lineage>
</organism>
<dbReference type="NCBIfam" id="TIGR03605">
    <property type="entry name" value="antibiot_sagB"/>
    <property type="match status" value="1"/>
</dbReference>
<dbReference type="InterPro" id="IPR000415">
    <property type="entry name" value="Nitroreductase-like"/>
</dbReference>
<dbReference type="Pfam" id="PF00881">
    <property type="entry name" value="Nitroreductase"/>
    <property type="match status" value="1"/>
</dbReference>
<dbReference type="InterPro" id="IPR029479">
    <property type="entry name" value="Nitroreductase"/>
</dbReference>
<accession>Q3B4I9</accession>
<dbReference type="SUPFAM" id="SSF55469">
    <property type="entry name" value="FMN-dependent nitroreductase-like"/>
    <property type="match status" value="1"/>
</dbReference>
<dbReference type="PANTHER" id="PTHR43745">
    <property type="entry name" value="NITROREDUCTASE MJ1384-RELATED"/>
    <property type="match status" value="1"/>
</dbReference>
<dbReference type="AlphaFoldDB" id="Q3B4I9"/>
<sequence length="471" mass="52606">MRAYCYKFAKGITLYPTATGNLDIQMPRTCVRHTLKGLSSGLRAALENLVSSGGTEEQLVETVTAKDGPDGIARCYYYLHLFAERQMLSYGIIDNGCPWATIEPVSSQFRFNPGPVDPGRRWILSRFACLRRETDGMVLESPLAHGMLLIHAPQATLLISALGSANTTASLQSMVPEIPRAAIELLLGMLIAGGFVDEVPEGMQEAEECTALRHWSFHELLFHTRSRSGRHQNPSGGTYRFLHKIAPFPLVKQVNATETIDLYRPDMDALIFGEELPFSLVMEERCSIREYSEQPIDARQLGEFLYRSARIKQKLFTEHQELSRRVYPAGGAIYELELYLSVHACAGVPGGYYHYCPDLHRLERIEADALLIDALLRDARSASGLEEPPQILITISARFERLFWKYESMAYSLMLKNVGTLYQTMYLVATAMDLAPCALGGGDADLFAKVAGTDYLEESSVGEFLLGRKRI</sequence>
<dbReference type="PANTHER" id="PTHR43745:SF2">
    <property type="entry name" value="NITROREDUCTASE MJ1384-RELATED"/>
    <property type="match status" value="1"/>
</dbReference>
<dbReference type="InterPro" id="IPR040776">
    <property type="entry name" value="ThcOx_HTH"/>
</dbReference>
<protein>
    <recommendedName>
        <fullName evidence="6">SagB/ThcOx family dehydrogenase</fullName>
    </recommendedName>
</protein>